<name>A0A6A6BSX0_9PEZI</name>
<comment type="similarity">
    <text evidence="1">Belongs to the gamma-glutamylcyclotransferase family.</text>
</comment>
<protein>
    <recommendedName>
        <fullName evidence="3">Putative gamma-glutamylcyclotransferase</fullName>
    </recommendedName>
</protein>
<evidence type="ECO:0000313" key="6">
    <source>
        <dbReference type="Proteomes" id="UP000799438"/>
    </source>
</evidence>
<dbReference type="PANTHER" id="PTHR31544">
    <property type="entry name" value="AIG2-LIKE PROTEIN D"/>
    <property type="match status" value="1"/>
</dbReference>
<dbReference type="Proteomes" id="UP000799438">
    <property type="component" value="Unassembled WGS sequence"/>
</dbReference>
<keyword evidence="2" id="KW-0808">Transferase</keyword>
<sequence>ETFRPTQDEYPVYYFFYGTLAEPQWLKRILNLPEMPILKRATIHGGTLKMWGPYKALINGPETIQGWAYLVQNKKHETRLCEYETPNYEVVRCKIRFEEEGEVPGCVFRFVDQRQL</sequence>
<dbReference type="EMBL" id="ML995476">
    <property type="protein sequence ID" value="KAF2145927.1"/>
    <property type="molecule type" value="Genomic_DNA"/>
</dbReference>
<dbReference type="GO" id="GO:0016740">
    <property type="term" value="F:transferase activity"/>
    <property type="evidence" value="ECO:0007669"/>
    <property type="project" value="UniProtKB-KW"/>
</dbReference>
<dbReference type="AlphaFoldDB" id="A0A6A6BSX0"/>
<dbReference type="InterPro" id="IPR045038">
    <property type="entry name" value="AIG2-like"/>
</dbReference>
<dbReference type="RefSeq" id="XP_033401639.1">
    <property type="nucleotide sequence ID" value="XM_033535866.1"/>
</dbReference>
<dbReference type="InterPro" id="IPR036568">
    <property type="entry name" value="GGCT-like_sf"/>
</dbReference>
<dbReference type="InterPro" id="IPR013024">
    <property type="entry name" value="GGCT-like"/>
</dbReference>
<dbReference type="CDD" id="cd06661">
    <property type="entry name" value="GGCT_like"/>
    <property type="match status" value="1"/>
</dbReference>
<dbReference type="GeneID" id="54293362"/>
<evidence type="ECO:0000313" key="5">
    <source>
        <dbReference type="EMBL" id="KAF2145927.1"/>
    </source>
</evidence>
<reference evidence="5" key="1">
    <citation type="journal article" date="2020" name="Stud. Mycol.">
        <title>101 Dothideomycetes genomes: a test case for predicting lifestyles and emergence of pathogens.</title>
        <authorList>
            <person name="Haridas S."/>
            <person name="Albert R."/>
            <person name="Binder M."/>
            <person name="Bloem J."/>
            <person name="Labutti K."/>
            <person name="Salamov A."/>
            <person name="Andreopoulos B."/>
            <person name="Baker S."/>
            <person name="Barry K."/>
            <person name="Bills G."/>
            <person name="Bluhm B."/>
            <person name="Cannon C."/>
            <person name="Castanera R."/>
            <person name="Culley D."/>
            <person name="Daum C."/>
            <person name="Ezra D."/>
            <person name="Gonzalez J."/>
            <person name="Henrissat B."/>
            <person name="Kuo A."/>
            <person name="Liang C."/>
            <person name="Lipzen A."/>
            <person name="Lutzoni F."/>
            <person name="Magnuson J."/>
            <person name="Mondo S."/>
            <person name="Nolan M."/>
            <person name="Ohm R."/>
            <person name="Pangilinan J."/>
            <person name="Park H.-J."/>
            <person name="Ramirez L."/>
            <person name="Alfaro M."/>
            <person name="Sun H."/>
            <person name="Tritt A."/>
            <person name="Yoshinaga Y."/>
            <person name="Zwiers L.-H."/>
            <person name="Turgeon B."/>
            <person name="Goodwin S."/>
            <person name="Spatafora J."/>
            <person name="Crous P."/>
            <person name="Grigoriev I."/>
        </authorList>
    </citation>
    <scope>NUCLEOTIDE SEQUENCE</scope>
    <source>
        <strain evidence="5">CBS 121167</strain>
    </source>
</reference>
<evidence type="ECO:0000256" key="1">
    <source>
        <dbReference type="ARBA" id="ARBA00008861"/>
    </source>
</evidence>
<gene>
    <name evidence="5" type="ORF">K452DRAFT_192456</name>
</gene>
<keyword evidence="6" id="KW-1185">Reference proteome</keyword>
<evidence type="ECO:0000256" key="3">
    <source>
        <dbReference type="ARBA" id="ARBA00030602"/>
    </source>
</evidence>
<dbReference type="InterPro" id="IPR009288">
    <property type="entry name" value="AIG2-like_dom"/>
</dbReference>
<feature type="domain" description="Gamma-glutamylcyclotransferase AIG2-like" evidence="4">
    <location>
        <begin position="14"/>
        <end position="108"/>
    </location>
</feature>
<dbReference type="Pfam" id="PF06094">
    <property type="entry name" value="GGACT"/>
    <property type="match status" value="1"/>
</dbReference>
<organism evidence="5 6">
    <name type="scientific">Aplosporella prunicola CBS 121167</name>
    <dbReference type="NCBI Taxonomy" id="1176127"/>
    <lineage>
        <taxon>Eukaryota</taxon>
        <taxon>Fungi</taxon>
        <taxon>Dikarya</taxon>
        <taxon>Ascomycota</taxon>
        <taxon>Pezizomycotina</taxon>
        <taxon>Dothideomycetes</taxon>
        <taxon>Dothideomycetes incertae sedis</taxon>
        <taxon>Botryosphaeriales</taxon>
        <taxon>Aplosporellaceae</taxon>
        <taxon>Aplosporella</taxon>
    </lineage>
</organism>
<evidence type="ECO:0000259" key="4">
    <source>
        <dbReference type="Pfam" id="PF06094"/>
    </source>
</evidence>
<dbReference type="SUPFAM" id="SSF110857">
    <property type="entry name" value="Gamma-glutamyl cyclotransferase-like"/>
    <property type="match status" value="1"/>
</dbReference>
<dbReference type="Gene3D" id="3.10.490.10">
    <property type="entry name" value="Gamma-glutamyl cyclotransferase-like"/>
    <property type="match status" value="1"/>
</dbReference>
<dbReference type="PANTHER" id="PTHR31544:SF4">
    <property type="entry name" value="GAMMA-GLUTAMYLCYCLOTRANSFERASE-RELATED"/>
    <property type="match status" value="1"/>
</dbReference>
<accession>A0A6A6BSX0</accession>
<proteinExistence type="inferred from homology"/>
<feature type="non-terminal residue" evidence="5">
    <location>
        <position position="116"/>
    </location>
</feature>
<feature type="non-terminal residue" evidence="5">
    <location>
        <position position="1"/>
    </location>
</feature>
<dbReference type="OrthoDB" id="3262926at2759"/>
<evidence type="ECO:0000256" key="2">
    <source>
        <dbReference type="ARBA" id="ARBA00022679"/>
    </source>
</evidence>